<dbReference type="HOGENOM" id="CLU_015046_1_0_11"/>
<dbReference type="KEGG" id="cmd:B841_05520"/>
<keyword evidence="3" id="KW-1185">Reference proteome</keyword>
<dbReference type="PANTHER" id="PTHR41259">
    <property type="entry name" value="DOUBLE-STRAND BREAK REPAIR RAD50 ATPASE, PUTATIVE-RELATED"/>
    <property type="match status" value="1"/>
</dbReference>
<evidence type="ECO:0000313" key="3">
    <source>
        <dbReference type="Proteomes" id="UP000015388"/>
    </source>
</evidence>
<sequence>MRLHSLTIDNVRAIDRLEIEDLPDSGVIVIHGDNEQGKSTILDALDALFSIKHTGAPQKMKDFQPVGRDEPPAVSATMTIGPYTFSVFKQWLRRKKAELKISAPRRESFTGGEAEDKLAEILDEHLDKQLLQTLFLRQDDLGEGIAAAGIPSLQSALVGGEDDDVDGEPAAEDDALLHAIEREYQLFYTAKSGKPTKRLEQVDKDHERAAAALEEARSEVARLDSFVEQVETHERSRDEAADSLPGAHAAVEDAQQKLADARRTEEKAAGLRQRVELATRDLEAARARVAERSGLRERLEELTGQAEELRVQADAVKDKAEEEHSRVAELTGELDEAKKKRAAAQQRARAAAKDAELLRDLTRRDELRDQLADIEKLEDTLHQCRREAGGRRVTDDDVDAVQQAANDLAVATALHERTVPKLQLSADAGTTITVDGEEHPLGEDAHAVELTDGTTLGIGDVTAVYHAGSATGADAAEAVEAARAAVDELLADLGCDSLEQVRAERDRCVTADAALADAHKELDRALAGRPAAEIRAELDRLSDALEDADLPEDLDAETAADAVKQADDDRDEADQLVDELEHRLEPWRESTAATDTATLQARREVLDEQLTQLRTELEEAVADCPDETLAEAVDQADAALAEARAAADQADQEVAEADPQLQEELLRSAQARVKSLDGRHQEATLALARLTSYIDQAAGAAERLQQAVAEEETASRLRDSIQRRAAAASRLRDVIKRHHQAARSRYAQPFADELIALSKTVFGPEVDFSLSDDLAVRQRSIGDVTVPLASLSGGAKEQLAILTRFAVASLISRGEGGEDTSMPVVVDDALGSTDPTRLQRMGALFDRMGRSNQVIVLTCFPQRYDWVADKTQYPITELKSAGK</sequence>
<dbReference type="Gene3D" id="3.40.50.300">
    <property type="entry name" value="P-loop containing nucleotide triphosphate hydrolases"/>
    <property type="match status" value="2"/>
</dbReference>
<dbReference type="EMBL" id="CP003924">
    <property type="protein sequence ID" value="AGS34577.1"/>
    <property type="molecule type" value="Genomic_DNA"/>
</dbReference>
<dbReference type="RefSeq" id="WP_020934510.1">
    <property type="nucleotide sequence ID" value="NC_021915.1"/>
</dbReference>
<dbReference type="STRING" id="1224163.B841_05520"/>
<protein>
    <submittedName>
        <fullName evidence="2">DNA repair ATPase</fullName>
    </submittedName>
</protein>
<evidence type="ECO:0000256" key="1">
    <source>
        <dbReference type="SAM" id="Coils"/>
    </source>
</evidence>
<proteinExistence type="predicted"/>
<organism evidence="2 3">
    <name type="scientific">Corynebacterium maris DSM 45190</name>
    <dbReference type="NCBI Taxonomy" id="1224163"/>
    <lineage>
        <taxon>Bacteria</taxon>
        <taxon>Bacillati</taxon>
        <taxon>Actinomycetota</taxon>
        <taxon>Actinomycetes</taxon>
        <taxon>Mycobacteriales</taxon>
        <taxon>Corynebacteriaceae</taxon>
        <taxon>Corynebacterium</taxon>
    </lineage>
</organism>
<dbReference type="Proteomes" id="UP000015388">
    <property type="component" value="Chromosome"/>
</dbReference>
<dbReference type="eggNOG" id="COG0419">
    <property type="taxonomic scope" value="Bacteria"/>
</dbReference>
<reference evidence="2 3" key="1">
    <citation type="submission" date="2012-11" db="EMBL/GenBank/DDBJ databases">
        <title>The complete genome sequence of Corynebacterium maris Coryn-1 (=DSM 45190).</title>
        <authorList>
            <person name="Schaffert L."/>
            <person name="Albersmeier A."/>
            <person name="Kalinowski J."/>
            <person name="Ruckert C."/>
        </authorList>
    </citation>
    <scope>NUCLEOTIDE SEQUENCE [LARGE SCALE GENOMIC DNA]</scope>
    <source>
        <strain evidence="3">Coryn-1</strain>
    </source>
</reference>
<evidence type="ECO:0000313" key="2">
    <source>
        <dbReference type="EMBL" id="AGS34577.1"/>
    </source>
</evidence>
<dbReference type="SUPFAM" id="SSF52540">
    <property type="entry name" value="P-loop containing nucleoside triphosphate hydrolases"/>
    <property type="match status" value="1"/>
</dbReference>
<dbReference type="PATRIC" id="fig|1224163.3.peg.1107"/>
<feature type="coiled-coil region" evidence="1">
    <location>
        <begin position="251"/>
        <end position="387"/>
    </location>
</feature>
<dbReference type="InterPro" id="IPR027417">
    <property type="entry name" value="P-loop_NTPase"/>
</dbReference>
<dbReference type="OrthoDB" id="3177877at2"/>
<feature type="coiled-coil region" evidence="1">
    <location>
        <begin position="563"/>
        <end position="653"/>
    </location>
</feature>
<gene>
    <name evidence="2" type="ORF">B841_05520</name>
</gene>
<dbReference type="PANTHER" id="PTHR41259:SF1">
    <property type="entry name" value="DOUBLE-STRAND BREAK REPAIR RAD50 ATPASE, PUTATIVE-RELATED"/>
    <property type="match status" value="1"/>
</dbReference>
<dbReference type="AlphaFoldDB" id="S5SU65"/>
<keyword evidence="1" id="KW-0175">Coiled coil</keyword>
<name>S5SU65_9CORY</name>
<accession>S5SU65</accession>